<dbReference type="InterPro" id="IPR036291">
    <property type="entry name" value="NAD(P)-bd_dom_sf"/>
</dbReference>
<evidence type="ECO:0000313" key="2">
    <source>
        <dbReference type="EMBL" id="MDT0330218.1"/>
    </source>
</evidence>
<organism evidence="2 3">
    <name type="scientific">Nocardiopsis lambiniae</name>
    <dbReference type="NCBI Taxonomy" id="3075539"/>
    <lineage>
        <taxon>Bacteria</taxon>
        <taxon>Bacillati</taxon>
        <taxon>Actinomycetota</taxon>
        <taxon>Actinomycetes</taxon>
        <taxon>Streptosporangiales</taxon>
        <taxon>Nocardiopsidaceae</taxon>
        <taxon>Nocardiopsis</taxon>
    </lineage>
</organism>
<sequence>MTNTEPILVIGGTGTTGRRVAHLLREAGHTVRAASRTAPHRFDWTDPATWNAALDGVRTAYVVPNDADPRTPDLVAAARDRGLERLVLLSARGADVPDYYSDRPNTDNGHLRGEKALADSDLEWTVVRPTWFTQNFTEGFFAPLVAAGDLRLPVHDAACPYVDTDDIAEVAVAALTRDGHQGRTYELSGPRPLTLDEVAAAFTAAGTPLTRTPVTVEEFVAERVADGIPEEVALIWADVLGPLAHGRESHLSTGVEEVLGRPPRTLTETLTRRG</sequence>
<dbReference type="Gene3D" id="3.90.25.10">
    <property type="entry name" value="UDP-galactose 4-epimerase, domain 1"/>
    <property type="match status" value="1"/>
</dbReference>
<protein>
    <submittedName>
        <fullName evidence="2">NAD(P)H-binding protein</fullName>
    </submittedName>
</protein>
<dbReference type="Gene3D" id="3.40.50.720">
    <property type="entry name" value="NAD(P)-binding Rossmann-like Domain"/>
    <property type="match status" value="1"/>
</dbReference>
<evidence type="ECO:0000259" key="1">
    <source>
        <dbReference type="Pfam" id="PF13460"/>
    </source>
</evidence>
<dbReference type="Pfam" id="PF13460">
    <property type="entry name" value="NAD_binding_10"/>
    <property type="match status" value="1"/>
</dbReference>
<feature type="domain" description="NAD(P)-binding" evidence="1">
    <location>
        <begin position="11"/>
        <end position="177"/>
    </location>
</feature>
<comment type="caution">
    <text evidence="2">The sequence shown here is derived from an EMBL/GenBank/DDBJ whole genome shotgun (WGS) entry which is preliminary data.</text>
</comment>
<evidence type="ECO:0000313" key="3">
    <source>
        <dbReference type="Proteomes" id="UP001183390"/>
    </source>
</evidence>
<name>A0ABU2MC18_9ACTN</name>
<dbReference type="InterPro" id="IPR016040">
    <property type="entry name" value="NAD(P)-bd_dom"/>
</dbReference>
<dbReference type="Proteomes" id="UP001183390">
    <property type="component" value="Unassembled WGS sequence"/>
</dbReference>
<dbReference type="EMBL" id="JAVREP010000011">
    <property type="protein sequence ID" value="MDT0330218.1"/>
    <property type="molecule type" value="Genomic_DNA"/>
</dbReference>
<reference evidence="3" key="1">
    <citation type="submission" date="2023-07" db="EMBL/GenBank/DDBJ databases">
        <title>30 novel species of actinomycetes from the DSMZ collection.</title>
        <authorList>
            <person name="Nouioui I."/>
        </authorList>
    </citation>
    <scope>NUCLEOTIDE SEQUENCE [LARGE SCALE GENOMIC DNA]</scope>
    <source>
        <strain evidence="3">DSM 44743</strain>
    </source>
</reference>
<dbReference type="RefSeq" id="WP_311512793.1">
    <property type="nucleotide sequence ID" value="NZ_JAVREP010000011.1"/>
</dbReference>
<gene>
    <name evidence="2" type="ORF">RM479_17530</name>
</gene>
<keyword evidence="3" id="KW-1185">Reference proteome</keyword>
<dbReference type="PANTHER" id="PTHR43162:SF1">
    <property type="entry name" value="PRESTALK A DIFFERENTIATION PROTEIN A"/>
    <property type="match status" value="1"/>
</dbReference>
<dbReference type="InterPro" id="IPR051604">
    <property type="entry name" value="Ergot_Alk_Oxidoreductase"/>
</dbReference>
<proteinExistence type="predicted"/>
<dbReference type="SUPFAM" id="SSF51735">
    <property type="entry name" value="NAD(P)-binding Rossmann-fold domains"/>
    <property type="match status" value="1"/>
</dbReference>
<dbReference type="PANTHER" id="PTHR43162">
    <property type="match status" value="1"/>
</dbReference>
<accession>A0ABU2MC18</accession>